<evidence type="ECO:0000313" key="1">
    <source>
        <dbReference type="EMBL" id="KAI8039529.1"/>
    </source>
</evidence>
<gene>
    <name evidence="1" type="ORF">M5D96_006941</name>
</gene>
<accession>A0A9Q0BPZ6</accession>
<dbReference type="EMBL" id="JAMKOV010000005">
    <property type="protein sequence ID" value="KAI8039529.1"/>
    <property type="molecule type" value="Genomic_DNA"/>
</dbReference>
<sequence length="99" mass="10892">MITIPLTNAHGAEISDFLRSGCICCFFRIPEEMPPTSDGLDVYAPRTQSIVWPTLPQETAHILEMTFIHTTKVGCLCSDCRIARNSLCIESCGVITQCA</sequence>
<evidence type="ECO:0000313" key="2">
    <source>
        <dbReference type="Proteomes" id="UP001059596"/>
    </source>
</evidence>
<reference evidence="1" key="1">
    <citation type="journal article" date="2023" name="Genome Biol. Evol.">
        <title>Long-read-based Genome Assembly of Drosophila gunungcola Reveals Fewer Chemosensory Genes in Flower-breeding Species.</title>
        <authorList>
            <person name="Negi A."/>
            <person name="Liao B.Y."/>
            <person name="Yeh S.D."/>
        </authorList>
    </citation>
    <scope>NUCLEOTIDE SEQUENCE</scope>
    <source>
        <strain evidence="1">Sukarami</strain>
    </source>
</reference>
<organism evidence="1 2">
    <name type="scientific">Drosophila gunungcola</name>
    <name type="common">fruit fly</name>
    <dbReference type="NCBI Taxonomy" id="103775"/>
    <lineage>
        <taxon>Eukaryota</taxon>
        <taxon>Metazoa</taxon>
        <taxon>Ecdysozoa</taxon>
        <taxon>Arthropoda</taxon>
        <taxon>Hexapoda</taxon>
        <taxon>Insecta</taxon>
        <taxon>Pterygota</taxon>
        <taxon>Neoptera</taxon>
        <taxon>Endopterygota</taxon>
        <taxon>Diptera</taxon>
        <taxon>Brachycera</taxon>
        <taxon>Muscomorpha</taxon>
        <taxon>Ephydroidea</taxon>
        <taxon>Drosophilidae</taxon>
        <taxon>Drosophila</taxon>
        <taxon>Sophophora</taxon>
    </lineage>
</organism>
<keyword evidence="2" id="KW-1185">Reference proteome</keyword>
<dbReference type="AlphaFoldDB" id="A0A9Q0BPZ6"/>
<dbReference type="Proteomes" id="UP001059596">
    <property type="component" value="Unassembled WGS sequence"/>
</dbReference>
<name>A0A9Q0BPZ6_9MUSC</name>
<comment type="caution">
    <text evidence="1">The sequence shown here is derived from an EMBL/GenBank/DDBJ whole genome shotgun (WGS) entry which is preliminary data.</text>
</comment>
<protein>
    <submittedName>
        <fullName evidence="1">Uncharacterized protein</fullName>
    </submittedName>
</protein>
<proteinExistence type="predicted"/>